<keyword evidence="1 4" id="KW-0732">Signal</keyword>
<organism evidence="6 7">
    <name type="scientific">Hyunsoonleella pacifica</name>
    <dbReference type="NCBI Taxonomy" id="1080224"/>
    <lineage>
        <taxon>Bacteria</taxon>
        <taxon>Pseudomonadati</taxon>
        <taxon>Bacteroidota</taxon>
        <taxon>Flavobacteriia</taxon>
        <taxon>Flavobacteriales</taxon>
        <taxon>Flavobacteriaceae</taxon>
    </lineage>
</organism>
<evidence type="ECO:0000256" key="2">
    <source>
        <dbReference type="ARBA" id="ARBA00022737"/>
    </source>
</evidence>
<name>A0A4Q9FMU8_9FLAO</name>
<sequence length="536" mass="59040">MFRLLLFTGLLVISNYLNAQGWGEIQKLTPDDRAIGDEFGWSVVMQGDLVAIGAKSEDGSSSDYGAVYIFEKDATGNWVETQKFRNSDVRQFDRFGQSIAIDGNYMIIGARSQDFDENGNNFIDSSGAAYIFERDNNGNWNEIQKLVASDRETFQPLLGETVAINGNYAVVNAPLEDKGLAGQDDIDKSGACYIYERDTNGVWNEVQKIVSSFRGVNERWGDTSLAVLGDIIAVGAFRDDTDVLGENEIPSAGAVYVFERDTNGVWNQIQKIVASGREQGEWFGRSVDLYGNTLVIGAANEYLQGNLSTQYGAVFVFERDVNGVYIETQKIKPDALIHQSKFGHSVDIYGNRMIVGAHFMDIGSVSFGGAAFIFEKDTNGDWNQTAVMYDDAVNSGDDFGYDVAISGGFAIVGAYEQDDDVMGLNPLSQAGAAYLFDVNEPNTLSSLATLSIVDKDANSNIRAYPNPIKEMLNLDLGTYYTNTTINVSNILGQKIISKTYLNSKSIQLEFYQPKGIYMVEIMTENKIISVLKVVKH</sequence>
<evidence type="ECO:0000313" key="6">
    <source>
        <dbReference type="EMBL" id="TBN13140.1"/>
    </source>
</evidence>
<keyword evidence="3" id="KW-0325">Glycoprotein</keyword>
<dbReference type="InterPro" id="IPR013519">
    <property type="entry name" value="Int_alpha_beta-p"/>
</dbReference>
<feature type="chain" id="PRO_5020890530" evidence="4">
    <location>
        <begin position="20"/>
        <end position="536"/>
    </location>
</feature>
<dbReference type="PANTHER" id="PTHR36220:SF1">
    <property type="entry name" value="GAMMA TUBULIN COMPLEX COMPONENT C-TERMINAL DOMAIN-CONTAINING PROTEIN"/>
    <property type="match status" value="1"/>
</dbReference>
<dbReference type="InterPro" id="IPR026444">
    <property type="entry name" value="Secre_tail"/>
</dbReference>
<evidence type="ECO:0000313" key="7">
    <source>
        <dbReference type="Proteomes" id="UP000292372"/>
    </source>
</evidence>
<keyword evidence="7" id="KW-1185">Reference proteome</keyword>
<dbReference type="SMART" id="SM00191">
    <property type="entry name" value="Int_alpha"/>
    <property type="match status" value="6"/>
</dbReference>
<dbReference type="InterPro" id="IPR013517">
    <property type="entry name" value="FG-GAP"/>
</dbReference>
<dbReference type="RefSeq" id="WP_130938313.1">
    <property type="nucleotide sequence ID" value="NZ_BMEE01000007.1"/>
</dbReference>
<proteinExistence type="predicted"/>
<protein>
    <submittedName>
        <fullName evidence="6">T9SS type A sorting domain-containing protein</fullName>
    </submittedName>
</protein>
<evidence type="ECO:0000256" key="1">
    <source>
        <dbReference type="ARBA" id="ARBA00022729"/>
    </source>
</evidence>
<feature type="domain" description="Secretion system C-terminal sorting" evidence="5">
    <location>
        <begin position="464"/>
        <end position="528"/>
    </location>
</feature>
<feature type="signal peptide" evidence="4">
    <location>
        <begin position="1"/>
        <end position="19"/>
    </location>
</feature>
<reference evidence="6 7" key="1">
    <citation type="journal article" date="2015" name="Int. J. Syst. Evol. Microbiol.">
        <title>Hyunsoonleella pacifica sp. nov., isolated from seawater of South Pacific Gyre.</title>
        <authorList>
            <person name="Gao X."/>
            <person name="Zhang Z."/>
            <person name="Dai X."/>
            <person name="Zhang X.H."/>
        </authorList>
    </citation>
    <scope>NUCLEOTIDE SEQUENCE [LARGE SCALE GENOMIC DNA]</scope>
    <source>
        <strain evidence="6 7">SW033</strain>
    </source>
</reference>
<dbReference type="OrthoDB" id="964745at2"/>
<dbReference type="InterPro" id="IPR028994">
    <property type="entry name" value="Integrin_alpha_N"/>
</dbReference>
<accession>A0A4Q9FMU8</accession>
<evidence type="ECO:0000256" key="4">
    <source>
        <dbReference type="SAM" id="SignalP"/>
    </source>
</evidence>
<dbReference type="SUPFAM" id="SSF69318">
    <property type="entry name" value="Integrin alpha N-terminal domain"/>
    <property type="match status" value="1"/>
</dbReference>
<keyword evidence="2" id="KW-0677">Repeat</keyword>
<evidence type="ECO:0000256" key="3">
    <source>
        <dbReference type="ARBA" id="ARBA00023180"/>
    </source>
</evidence>
<comment type="caution">
    <text evidence="6">The sequence shown here is derived from an EMBL/GenBank/DDBJ whole genome shotgun (WGS) entry which is preliminary data.</text>
</comment>
<dbReference type="Gene3D" id="2.130.10.130">
    <property type="entry name" value="Integrin alpha, N-terminal"/>
    <property type="match status" value="2"/>
</dbReference>
<dbReference type="PANTHER" id="PTHR36220">
    <property type="entry name" value="UNNAMED PRODUCT"/>
    <property type="match status" value="1"/>
</dbReference>
<evidence type="ECO:0000259" key="5">
    <source>
        <dbReference type="Pfam" id="PF18962"/>
    </source>
</evidence>
<dbReference type="Pfam" id="PF14312">
    <property type="entry name" value="FG-GAP_2"/>
    <property type="match status" value="6"/>
</dbReference>
<dbReference type="EMBL" id="SIRS01000007">
    <property type="protein sequence ID" value="TBN13140.1"/>
    <property type="molecule type" value="Genomic_DNA"/>
</dbReference>
<gene>
    <name evidence="6" type="ORF">EYD46_16730</name>
</gene>
<dbReference type="AlphaFoldDB" id="A0A4Q9FMU8"/>
<dbReference type="Pfam" id="PF18962">
    <property type="entry name" value="Por_Secre_tail"/>
    <property type="match status" value="1"/>
</dbReference>
<dbReference type="NCBIfam" id="TIGR04183">
    <property type="entry name" value="Por_Secre_tail"/>
    <property type="match status" value="1"/>
</dbReference>
<dbReference type="Proteomes" id="UP000292372">
    <property type="component" value="Unassembled WGS sequence"/>
</dbReference>